<evidence type="ECO:0008006" key="3">
    <source>
        <dbReference type="Google" id="ProtNLM"/>
    </source>
</evidence>
<accession>A0ABS8S112</accession>
<comment type="caution">
    <text evidence="1">The sequence shown here is derived from an EMBL/GenBank/DDBJ whole genome shotgun (WGS) entry which is preliminary data.</text>
</comment>
<dbReference type="Proteomes" id="UP000823775">
    <property type="component" value="Unassembled WGS sequence"/>
</dbReference>
<name>A0ABS8S112_DATST</name>
<evidence type="ECO:0000313" key="2">
    <source>
        <dbReference type="Proteomes" id="UP000823775"/>
    </source>
</evidence>
<keyword evidence="2" id="KW-1185">Reference proteome</keyword>
<reference evidence="1 2" key="1">
    <citation type="journal article" date="2021" name="BMC Genomics">
        <title>Datura genome reveals duplications of psychoactive alkaloid biosynthetic genes and high mutation rate following tissue culture.</title>
        <authorList>
            <person name="Rajewski A."/>
            <person name="Carter-House D."/>
            <person name="Stajich J."/>
            <person name="Litt A."/>
        </authorList>
    </citation>
    <scope>NUCLEOTIDE SEQUENCE [LARGE SCALE GENOMIC DNA]</scope>
    <source>
        <strain evidence="1">AR-01</strain>
    </source>
</reference>
<protein>
    <recommendedName>
        <fullName evidence="3">Subtilisin-like protease fibronectin type-III domain-containing protein</fullName>
    </recommendedName>
</protein>
<organism evidence="1 2">
    <name type="scientific">Datura stramonium</name>
    <name type="common">Jimsonweed</name>
    <name type="synonym">Common thornapple</name>
    <dbReference type="NCBI Taxonomy" id="4076"/>
    <lineage>
        <taxon>Eukaryota</taxon>
        <taxon>Viridiplantae</taxon>
        <taxon>Streptophyta</taxon>
        <taxon>Embryophyta</taxon>
        <taxon>Tracheophyta</taxon>
        <taxon>Spermatophyta</taxon>
        <taxon>Magnoliopsida</taxon>
        <taxon>eudicotyledons</taxon>
        <taxon>Gunneridae</taxon>
        <taxon>Pentapetalae</taxon>
        <taxon>asterids</taxon>
        <taxon>lamiids</taxon>
        <taxon>Solanales</taxon>
        <taxon>Solanaceae</taxon>
        <taxon>Solanoideae</taxon>
        <taxon>Datureae</taxon>
        <taxon>Datura</taxon>
    </lineage>
</organism>
<gene>
    <name evidence="1" type="ORF">HAX54_017027</name>
</gene>
<evidence type="ECO:0000313" key="1">
    <source>
        <dbReference type="EMBL" id="MCD7452488.1"/>
    </source>
</evidence>
<dbReference type="Gene3D" id="2.60.40.2310">
    <property type="match status" value="1"/>
</dbReference>
<proteinExistence type="predicted"/>
<sequence>MNPGLVYDLTVNDYYDFLCTISSDQKNITKFSGTGSPYHCPKKQQQGLNNLLNFNNPAITILNISPSAPVTVTRRLKNVCSPGLYTARVRLPRMKDAYIEGIVKELRDGLIAFTT</sequence>
<dbReference type="EMBL" id="JACEIK010000211">
    <property type="protein sequence ID" value="MCD7452488.1"/>
    <property type="molecule type" value="Genomic_DNA"/>
</dbReference>